<gene>
    <name evidence="1" type="ORF">MPH_06952</name>
</gene>
<dbReference type="InParanoid" id="K2S045"/>
<reference evidence="1 2" key="1">
    <citation type="journal article" date="2012" name="BMC Genomics">
        <title>Tools to kill: Genome of one of the most destructive plant pathogenic fungi Macrophomina phaseolina.</title>
        <authorList>
            <person name="Islam M.S."/>
            <person name="Haque M.S."/>
            <person name="Islam M.M."/>
            <person name="Emdad E.M."/>
            <person name="Halim A."/>
            <person name="Hossen Q.M.M."/>
            <person name="Hossain M.Z."/>
            <person name="Ahmed B."/>
            <person name="Rahim S."/>
            <person name="Rahman M.S."/>
            <person name="Alam M.M."/>
            <person name="Hou S."/>
            <person name="Wan X."/>
            <person name="Saito J.A."/>
            <person name="Alam M."/>
        </authorList>
    </citation>
    <scope>NUCLEOTIDE SEQUENCE [LARGE SCALE GENOMIC DNA]</scope>
    <source>
        <strain evidence="1 2">MS6</strain>
    </source>
</reference>
<dbReference type="STRING" id="1126212.K2S045"/>
<name>K2S045_MACPH</name>
<dbReference type="Proteomes" id="UP000007129">
    <property type="component" value="Unassembled WGS sequence"/>
</dbReference>
<dbReference type="HOGENOM" id="CLU_1004995_0_0_1"/>
<dbReference type="OrthoDB" id="3687237at2759"/>
<protein>
    <submittedName>
        <fullName evidence="1">Uncharacterized protein</fullName>
    </submittedName>
</protein>
<dbReference type="AlphaFoldDB" id="K2S045"/>
<evidence type="ECO:0000313" key="2">
    <source>
        <dbReference type="Proteomes" id="UP000007129"/>
    </source>
</evidence>
<proteinExistence type="predicted"/>
<dbReference type="EMBL" id="AHHD01000290">
    <property type="protein sequence ID" value="EKG15864.1"/>
    <property type="molecule type" value="Genomic_DNA"/>
</dbReference>
<organism evidence="1 2">
    <name type="scientific">Macrophomina phaseolina (strain MS6)</name>
    <name type="common">Charcoal rot fungus</name>
    <dbReference type="NCBI Taxonomy" id="1126212"/>
    <lineage>
        <taxon>Eukaryota</taxon>
        <taxon>Fungi</taxon>
        <taxon>Dikarya</taxon>
        <taxon>Ascomycota</taxon>
        <taxon>Pezizomycotina</taxon>
        <taxon>Dothideomycetes</taxon>
        <taxon>Dothideomycetes incertae sedis</taxon>
        <taxon>Botryosphaeriales</taxon>
        <taxon>Botryosphaeriaceae</taxon>
        <taxon>Macrophomina</taxon>
    </lineage>
</organism>
<accession>K2S045</accession>
<sequence length="277" mass="30234">MISLVADRAPTTLYTVPLSKDLAKALENTLKNCGTINSRCYETFKDVLLRPSTDLDARGIQAGALTVTPAISVGILSAIFAKFAYKYKYEERIPMDFNFTQAELENASAASTESVRATSAGESAPYATITPTPHSVSAIGSAPVISSFTDPGSGHASGDIVVSVPSNLASRLQEIIARNISGRCDAGVDLTSKFRKRDSHADSRLQRQLRHYDRSGDCMNYPFIGNEYKHADNFEAMCDTSVKASEKRGGSNRANCMDYKILRYDPKKKDQLPKECP</sequence>
<comment type="caution">
    <text evidence="1">The sequence shown here is derived from an EMBL/GenBank/DDBJ whole genome shotgun (WGS) entry which is preliminary data.</text>
</comment>
<dbReference type="VEuPathDB" id="FungiDB:MPH_06952"/>
<evidence type="ECO:0000313" key="1">
    <source>
        <dbReference type="EMBL" id="EKG15864.1"/>
    </source>
</evidence>